<dbReference type="Pfam" id="PF00665">
    <property type="entry name" value="rve"/>
    <property type="match status" value="1"/>
</dbReference>
<evidence type="ECO:0000259" key="3">
    <source>
        <dbReference type="PROSITE" id="PS50532"/>
    </source>
</evidence>
<reference evidence="5 7" key="1">
    <citation type="journal article" date="2018" name="Microbes Environ.">
        <title>Comparative Genomic Insights into Endofungal Lifestyles of Two Bacterial Endosymbionts, Mycoavidus cysteinexigens and Burkholderia rhizoxinica.</title>
        <authorList>
            <person name="Sharmin D."/>
            <person name="Guo Y."/>
            <person name="Nishizawa T."/>
            <person name="Ohshima S."/>
            <person name="Sato Y."/>
            <person name="Takashima Y."/>
            <person name="Narisawa K."/>
            <person name="Ohta H."/>
        </authorList>
    </citation>
    <scope>NUCLEOTIDE SEQUENCE [LARGE SCALE GENOMIC DNA]</scope>
    <source>
        <strain evidence="5 7">B1-EB</strain>
    </source>
</reference>
<feature type="domain" description="HTH IS408-type" evidence="3">
    <location>
        <begin position="4"/>
        <end position="87"/>
    </location>
</feature>
<sequence length="520" mass="58793">MRKVKEVLRLRYECRLSLEAIARVLSLSKGVVAKYIKLASQAGLAWEEAQALDETALSSRLKPPSEASVVRASQFMPPDYAWIHQELKRKGVTLQLLWEEYCAQCPGRPYSYTSLCVHYRAWAKTLKRSMRQVHRAGEKLFVDYAGQTIAVSNPHTGEIRQAQLFVAVLGASNYTFAIATGTQTAADWINAHIQALIYIGGCPELIVCDNARALIAHPDRYEPQVGRLYAEFAAHYGCAVLPARPYKPQDKGKVEVGVQIAERWILARLRNRRFFSLPELNHAIATLLIDLNARPFKKLPGNRIQAFEAIDRPVLRPLPLQPFELAHWKKARVSIDYHIEVDRHYYSVPHQWVGHEVEVRITAGIIECFHQGKRVASHPNVASHLIPSVNNHHTTLAEHMPKSHQAHRQWSPGRLLNWGESIGEATHQIVQHLLDSKPHPEMGYRSCLGLMQLSRTYGKERLEAACARAAALRAMTYKSVSNILKSGLDRIESSPPVTPAAQTEPRFTTHDNVRGPRYYH</sequence>
<dbReference type="PROSITE" id="PS50994">
    <property type="entry name" value="INTEGRASE"/>
    <property type="match status" value="1"/>
</dbReference>
<evidence type="ECO:0000256" key="1">
    <source>
        <dbReference type="ARBA" id="ARBA00009277"/>
    </source>
</evidence>
<dbReference type="EMBL" id="AP018150">
    <property type="protein sequence ID" value="BBE08483.1"/>
    <property type="molecule type" value="Genomic_DNA"/>
</dbReference>
<dbReference type="AlphaFoldDB" id="A0A2Z6ESU7"/>
<evidence type="ECO:0000256" key="2">
    <source>
        <dbReference type="SAM" id="MobiDB-lite"/>
    </source>
</evidence>
<evidence type="ECO:0000313" key="6">
    <source>
        <dbReference type="EMBL" id="BBE09969.1"/>
    </source>
</evidence>
<protein>
    <submittedName>
        <fullName evidence="5">Transposase, IS21 family</fullName>
    </submittedName>
</protein>
<evidence type="ECO:0000313" key="5">
    <source>
        <dbReference type="EMBL" id="BBE08483.1"/>
    </source>
</evidence>
<dbReference type="GO" id="GO:0003676">
    <property type="term" value="F:nucleic acid binding"/>
    <property type="evidence" value="ECO:0007669"/>
    <property type="project" value="InterPro"/>
</dbReference>
<dbReference type="KEGG" id="mcys:MCB1EB_0322"/>
<feature type="domain" description="Integrase catalytic" evidence="4">
    <location>
        <begin position="128"/>
        <end position="327"/>
    </location>
</feature>
<organism evidence="5 7">
    <name type="scientific">Mycoavidus cysteinexigens</name>
    <dbReference type="NCBI Taxonomy" id="1553431"/>
    <lineage>
        <taxon>Bacteria</taxon>
        <taxon>Pseudomonadati</taxon>
        <taxon>Pseudomonadota</taxon>
        <taxon>Betaproteobacteria</taxon>
        <taxon>Burkholderiales</taxon>
        <taxon>Burkholderiaceae</taxon>
        <taxon>Mycoavidus</taxon>
    </lineage>
</organism>
<name>A0A2Z6ESU7_9BURK</name>
<gene>
    <name evidence="5" type="ORF">MCB1EB_0322</name>
    <name evidence="6" type="ORF">MCB1EB_1808</name>
</gene>
<dbReference type="KEGG" id="mcys:MCB1EB_1808"/>
<accession>A0A2Z6ESU7</accession>
<dbReference type="EMBL" id="AP018150">
    <property type="protein sequence ID" value="BBE09969.1"/>
    <property type="molecule type" value="Genomic_DNA"/>
</dbReference>
<dbReference type="InterPro" id="IPR001584">
    <property type="entry name" value="Integrase_cat-core"/>
</dbReference>
<dbReference type="PROSITE" id="PS50532">
    <property type="entry name" value="HTH_IS408"/>
    <property type="match status" value="1"/>
</dbReference>
<dbReference type="Pfam" id="PF22483">
    <property type="entry name" value="Mu-transpos_C_2"/>
    <property type="match status" value="1"/>
</dbReference>
<dbReference type="InterPro" id="IPR054353">
    <property type="entry name" value="IstA-like_C"/>
</dbReference>
<comment type="similarity">
    <text evidence="1">Belongs to the transposase IS21/IS408/IS1162 family.</text>
</comment>
<dbReference type="Gene3D" id="3.30.420.10">
    <property type="entry name" value="Ribonuclease H-like superfamily/Ribonuclease H"/>
    <property type="match status" value="1"/>
</dbReference>
<dbReference type="NCBIfam" id="NF033546">
    <property type="entry name" value="transpos_IS21"/>
    <property type="match status" value="1"/>
</dbReference>
<keyword evidence="7" id="KW-1185">Reference proteome</keyword>
<dbReference type="GO" id="GO:0015074">
    <property type="term" value="P:DNA integration"/>
    <property type="evidence" value="ECO:0007669"/>
    <property type="project" value="InterPro"/>
</dbReference>
<feature type="region of interest" description="Disordered" evidence="2">
    <location>
        <begin position="489"/>
        <end position="520"/>
    </location>
</feature>
<dbReference type="SUPFAM" id="SSF53098">
    <property type="entry name" value="Ribonuclease H-like"/>
    <property type="match status" value="1"/>
</dbReference>
<dbReference type="Proteomes" id="UP000282597">
    <property type="component" value="Chromosome"/>
</dbReference>
<dbReference type="PANTHER" id="PTHR35004">
    <property type="entry name" value="TRANSPOSASE RV3428C-RELATED"/>
    <property type="match status" value="1"/>
</dbReference>
<proteinExistence type="inferred from homology"/>
<evidence type="ECO:0000259" key="4">
    <source>
        <dbReference type="PROSITE" id="PS50994"/>
    </source>
</evidence>
<evidence type="ECO:0000313" key="7">
    <source>
        <dbReference type="Proteomes" id="UP000282597"/>
    </source>
</evidence>
<dbReference type="PANTHER" id="PTHR35004:SF8">
    <property type="entry name" value="TRANSPOSASE RV3428C-RELATED"/>
    <property type="match status" value="1"/>
</dbReference>
<dbReference type="InterPro" id="IPR012337">
    <property type="entry name" value="RNaseH-like_sf"/>
</dbReference>
<dbReference type="InterPro" id="IPR036397">
    <property type="entry name" value="RNaseH_sf"/>
</dbReference>
<dbReference type="InterPro" id="IPR017895">
    <property type="entry name" value="HTH_IS408/IS1162_type"/>
</dbReference>